<dbReference type="Proteomes" id="UP000297422">
    <property type="component" value="Unassembled WGS sequence"/>
</dbReference>
<dbReference type="InterPro" id="IPR006652">
    <property type="entry name" value="Kelch_1"/>
</dbReference>
<reference evidence="4" key="1">
    <citation type="journal article" date="2019" name="PLoS Negl. Trop. Dis.">
        <title>Revisiting the worldwide diversity of Leptospira species in the environment.</title>
        <authorList>
            <person name="Vincent A.T."/>
            <person name="Schiettekatte O."/>
            <person name="Bourhy P."/>
            <person name="Veyrier F.J."/>
            <person name="Picardeau M."/>
        </authorList>
    </citation>
    <scope>NUCLEOTIDE SEQUENCE [LARGE SCALE GENOMIC DNA]</scope>
    <source>
        <strain evidence="4">201702407</strain>
    </source>
</reference>
<dbReference type="PANTHER" id="PTHR46344:SF27">
    <property type="entry name" value="KELCH REPEAT SUPERFAMILY PROTEIN"/>
    <property type="match status" value="1"/>
</dbReference>
<dbReference type="Gene3D" id="2.130.10.80">
    <property type="entry name" value="Galactose oxidase/kelch, beta-propeller"/>
    <property type="match status" value="2"/>
</dbReference>
<name>A0ABY2MZL6_9LEPT</name>
<dbReference type="InterPro" id="IPR037293">
    <property type="entry name" value="Gal_Oxidase_central_sf"/>
</dbReference>
<sequence length="398" mass="43139">MFKNIFTLIAFMQIVVFSNNCYLNKDDLFKKGDHEQVKRNEILELVLFTQYTLSAYLNSAELYDPNSNSFELLPSNIGAVRINHTATSLQDGRILITGGYNGVDGALSDATIYDPGTKVFTKVGNMNFKRNFHTATLLPDGTVLILGGSCSAGSVPIGEAEIFNPSNGTFSIVGNLNIPRCYNESILLNNGKVLIVGGERLDQSGIVASEIYDPIAKSFSASGNLARSRRSFGLVKKSDGTPFVIGGYITQSNLVIAYTETYNTGTGLFSTGAQMNSYRRFFGVNLLGNNKILINGGSGSISYDSNELYDPVGDSFAVLNSKLTVARSIHTSTLLNDGRVIVVGGHEYETVWPKTDIFNPTTNTNIQGPDLHVPRYGHTANILPNGQVLIVGGRGRFL</sequence>
<evidence type="ECO:0000256" key="2">
    <source>
        <dbReference type="ARBA" id="ARBA00022737"/>
    </source>
</evidence>
<proteinExistence type="predicted"/>
<accession>A0ABY2MZL6</accession>
<dbReference type="PANTHER" id="PTHR46344">
    <property type="entry name" value="OS02G0202900 PROTEIN"/>
    <property type="match status" value="1"/>
</dbReference>
<comment type="caution">
    <text evidence="3">The sequence shown here is derived from an EMBL/GenBank/DDBJ whole genome shotgun (WGS) entry which is preliminary data.</text>
</comment>
<dbReference type="Pfam" id="PF01344">
    <property type="entry name" value="Kelch_1"/>
    <property type="match status" value="1"/>
</dbReference>
<dbReference type="Gene3D" id="2.120.10.80">
    <property type="entry name" value="Kelch-type beta propeller"/>
    <property type="match status" value="1"/>
</dbReference>
<protein>
    <recommendedName>
        <fullName evidence="5">Galactose oxidase</fullName>
    </recommendedName>
</protein>
<evidence type="ECO:0000313" key="3">
    <source>
        <dbReference type="EMBL" id="TGM12903.1"/>
    </source>
</evidence>
<dbReference type="RefSeq" id="WP_135685775.1">
    <property type="nucleotide sequence ID" value="NZ_RQEQ01000040.1"/>
</dbReference>
<evidence type="ECO:0000256" key="1">
    <source>
        <dbReference type="ARBA" id="ARBA00022441"/>
    </source>
</evidence>
<gene>
    <name evidence="3" type="ORF">EHQ90_14710</name>
</gene>
<keyword evidence="4" id="KW-1185">Reference proteome</keyword>
<evidence type="ECO:0000313" key="4">
    <source>
        <dbReference type="Proteomes" id="UP000297422"/>
    </source>
</evidence>
<evidence type="ECO:0008006" key="5">
    <source>
        <dbReference type="Google" id="ProtNLM"/>
    </source>
</evidence>
<keyword evidence="2" id="KW-0677">Repeat</keyword>
<dbReference type="EMBL" id="RQGT01000090">
    <property type="protein sequence ID" value="TGM12903.1"/>
    <property type="molecule type" value="Genomic_DNA"/>
</dbReference>
<dbReference type="InterPro" id="IPR015915">
    <property type="entry name" value="Kelch-typ_b-propeller"/>
</dbReference>
<organism evidence="3 4">
    <name type="scientific">Leptospira stimsonii</name>
    <dbReference type="NCBI Taxonomy" id="2202203"/>
    <lineage>
        <taxon>Bacteria</taxon>
        <taxon>Pseudomonadati</taxon>
        <taxon>Spirochaetota</taxon>
        <taxon>Spirochaetia</taxon>
        <taxon>Leptospirales</taxon>
        <taxon>Leptospiraceae</taxon>
        <taxon>Leptospira</taxon>
    </lineage>
</organism>
<dbReference type="SUPFAM" id="SSF117281">
    <property type="entry name" value="Kelch motif"/>
    <property type="match status" value="1"/>
</dbReference>
<keyword evidence="1" id="KW-0880">Kelch repeat</keyword>
<dbReference type="SMART" id="SM00612">
    <property type="entry name" value="Kelch"/>
    <property type="match status" value="6"/>
</dbReference>